<dbReference type="GO" id="GO:0004519">
    <property type="term" value="F:endonuclease activity"/>
    <property type="evidence" value="ECO:0007669"/>
    <property type="project" value="UniProtKB-KW"/>
</dbReference>
<organism evidence="2 3">
    <name type="scientific">Funiculus sociatus GB2-A5</name>
    <dbReference type="NCBI Taxonomy" id="2933946"/>
    <lineage>
        <taxon>Bacteria</taxon>
        <taxon>Bacillati</taxon>
        <taxon>Cyanobacteriota</taxon>
        <taxon>Cyanophyceae</taxon>
        <taxon>Coleofasciculales</taxon>
        <taxon>Coleofasciculaceae</taxon>
        <taxon>Funiculus</taxon>
    </lineage>
</organism>
<dbReference type="Proteomes" id="UP001442494">
    <property type="component" value="Unassembled WGS sequence"/>
</dbReference>
<dbReference type="PANTHER" id="PTHR33877:SF2">
    <property type="entry name" value="OS07G0170200 PROTEIN"/>
    <property type="match status" value="1"/>
</dbReference>
<dbReference type="InterPro" id="IPR052892">
    <property type="entry name" value="NA-targeting_endonuclease"/>
</dbReference>
<dbReference type="PANTHER" id="PTHR33877">
    <property type="entry name" value="SLL1193 PROTEIN"/>
    <property type="match status" value="1"/>
</dbReference>
<comment type="caution">
    <text evidence="2">The sequence shown here is derived from an EMBL/GenBank/DDBJ whole genome shotgun (WGS) entry which is preliminary data.</text>
</comment>
<keyword evidence="3" id="KW-1185">Reference proteome</keyword>
<dbReference type="Gene3D" id="1.10.30.50">
    <property type="match status" value="1"/>
</dbReference>
<keyword evidence="2" id="KW-0255">Endonuclease</keyword>
<name>A0ABV0JSW2_9CYAN</name>
<dbReference type="EMBL" id="JAMPKK010000045">
    <property type="protein sequence ID" value="MEP0866538.1"/>
    <property type="molecule type" value="Genomic_DNA"/>
</dbReference>
<dbReference type="InterPro" id="IPR003615">
    <property type="entry name" value="HNH_nuc"/>
</dbReference>
<evidence type="ECO:0000313" key="3">
    <source>
        <dbReference type="Proteomes" id="UP001442494"/>
    </source>
</evidence>
<keyword evidence="2" id="KW-0540">Nuclease</keyword>
<dbReference type="RefSeq" id="WP_190422375.1">
    <property type="nucleotide sequence ID" value="NZ_JAMPKK010000045.1"/>
</dbReference>
<sequence>MNTKQKRNKKQHLIKTYGSKCWWCQEGLPENKLTIDHLVPKSHKGSNSLENLRLACLPCNNDRGNSLYPPKAKPINFPQKYQFLAILLLGSLLKNQIAK</sequence>
<proteinExistence type="predicted"/>
<dbReference type="Pfam" id="PF01844">
    <property type="entry name" value="HNH"/>
    <property type="match status" value="1"/>
</dbReference>
<accession>A0ABV0JSW2</accession>
<keyword evidence="2" id="KW-0378">Hydrolase</keyword>
<evidence type="ECO:0000313" key="2">
    <source>
        <dbReference type="EMBL" id="MEP0866538.1"/>
    </source>
</evidence>
<gene>
    <name evidence="2" type="ORF">NDI37_18945</name>
</gene>
<dbReference type="InterPro" id="IPR002711">
    <property type="entry name" value="HNH"/>
</dbReference>
<dbReference type="CDD" id="cd00085">
    <property type="entry name" value="HNHc"/>
    <property type="match status" value="1"/>
</dbReference>
<evidence type="ECO:0000259" key="1">
    <source>
        <dbReference type="SMART" id="SM00507"/>
    </source>
</evidence>
<protein>
    <submittedName>
        <fullName evidence="2">HNH endonuclease</fullName>
    </submittedName>
</protein>
<reference evidence="2 3" key="1">
    <citation type="submission" date="2022-04" db="EMBL/GenBank/DDBJ databases">
        <title>Positive selection, recombination, and allopatry shape intraspecific diversity of widespread and dominant cyanobacteria.</title>
        <authorList>
            <person name="Wei J."/>
            <person name="Shu W."/>
            <person name="Hu C."/>
        </authorList>
    </citation>
    <scope>NUCLEOTIDE SEQUENCE [LARGE SCALE GENOMIC DNA]</scope>
    <source>
        <strain evidence="2 3">GB2-A5</strain>
    </source>
</reference>
<dbReference type="SMART" id="SM00507">
    <property type="entry name" value="HNHc"/>
    <property type="match status" value="1"/>
</dbReference>
<feature type="domain" description="HNH nuclease" evidence="1">
    <location>
        <begin position="8"/>
        <end position="61"/>
    </location>
</feature>